<sequence>MGWCRRGLLLAGAHQTVMRRAGEEGKRSQTLPSSGGFRQINQIQLGIFDDVGLSTSAGAESRVYVPARSACGSRVRTASRVAGGPSNRVNR</sequence>
<dbReference type="AlphaFoldDB" id="A0A9Q1ELU4"/>
<organism evidence="1 2">
    <name type="scientific">Synaphobranchus kaupii</name>
    <name type="common">Kaup's arrowtooth eel</name>
    <dbReference type="NCBI Taxonomy" id="118154"/>
    <lineage>
        <taxon>Eukaryota</taxon>
        <taxon>Metazoa</taxon>
        <taxon>Chordata</taxon>
        <taxon>Craniata</taxon>
        <taxon>Vertebrata</taxon>
        <taxon>Euteleostomi</taxon>
        <taxon>Actinopterygii</taxon>
        <taxon>Neopterygii</taxon>
        <taxon>Teleostei</taxon>
        <taxon>Anguilliformes</taxon>
        <taxon>Synaphobranchidae</taxon>
        <taxon>Synaphobranchus</taxon>
    </lineage>
</organism>
<evidence type="ECO:0000313" key="1">
    <source>
        <dbReference type="EMBL" id="KAJ8341178.1"/>
    </source>
</evidence>
<dbReference type="Proteomes" id="UP001152622">
    <property type="component" value="Chromosome 15"/>
</dbReference>
<comment type="caution">
    <text evidence="1">The sequence shown here is derived from an EMBL/GenBank/DDBJ whole genome shotgun (WGS) entry which is preliminary data.</text>
</comment>
<reference evidence="1" key="1">
    <citation type="journal article" date="2023" name="Science">
        <title>Genome structures resolve the early diversification of teleost fishes.</title>
        <authorList>
            <person name="Parey E."/>
            <person name="Louis A."/>
            <person name="Montfort J."/>
            <person name="Bouchez O."/>
            <person name="Roques C."/>
            <person name="Iampietro C."/>
            <person name="Lluch J."/>
            <person name="Castinel A."/>
            <person name="Donnadieu C."/>
            <person name="Desvignes T."/>
            <person name="Floi Bucao C."/>
            <person name="Jouanno E."/>
            <person name="Wen M."/>
            <person name="Mejri S."/>
            <person name="Dirks R."/>
            <person name="Jansen H."/>
            <person name="Henkel C."/>
            <person name="Chen W.J."/>
            <person name="Zahm M."/>
            <person name="Cabau C."/>
            <person name="Klopp C."/>
            <person name="Thompson A.W."/>
            <person name="Robinson-Rechavi M."/>
            <person name="Braasch I."/>
            <person name="Lecointre G."/>
            <person name="Bobe J."/>
            <person name="Postlethwait J.H."/>
            <person name="Berthelot C."/>
            <person name="Roest Crollius H."/>
            <person name="Guiguen Y."/>
        </authorList>
    </citation>
    <scope>NUCLEOTIDE SEQUENCE</scope>
    <source>
        <strain evidence="1">WJC10195</strain>
    </source>
</reference>
<dbReference type="EMBL" id="JAINUF010000015">
    <property type="protein sequence ID" value="KAJ8341178.1"/>
    <property type="molecule type" value="Genomic_DNA"/>
</dbReference>
<gene>
    <name evidence="1" type="ORF">SKAU_G00334690</name>
</gene>
<protein>
    <submittedName>
        <fullName evidence="1">Uncharacterized protein</fullName>
    </submittedName>
</protein>
<accession>A0A9Q1ELU4</accession>
<keyword evidence="2" id="KW-1185">Reference proteome</keyword>
<evidence type="ECO:0000313" key="2">
    <source>
        <dbReference type="Proteomes" id="UP001152622"/>
    </source>
</evidence>
<name>A0A9Q1ELU4_SYNKA</name>
<proteinExistence type="predicted"/>